<proteinExistence type="inferred from homology"/>
<feature type="transmembrane region" description="Helical" evidence="8">
    <location>
        <begin position="80"/>
        <end position="100"/>
    </location>
</feature>
<dbReference type="InterPro" id="IPR037294">
    <property type="entry name" value="ABC_BtuC-like"/>
</dbReference>
<dbReference type="Pfam" id="PF01032">
    <property type="entry name" value="FecCD"/>
    <property type="match status" value="1"/>
</dbReference>
<dbReference type="EMBL" id="BAOP01000004">
    <property type="protein sequence ID" value="GAC78739.1"/>
    <property type="molecule type" value="Genomic_DNA"/>
</dbReference>
<keyword evidence="5 8" id="KW-0812">Transmembrane</keyword>
<dbReference type="GO" id="GO:0005886">
    <property type="term" value="C:plasma membrane"/>
    <property type="evidence" value="ECO:0007669"/>
    <property type="project" value="UniProtKB-SubCell"/>
</dbReference>
<dbReference type="PANTHER" id="PTHR30472:SF1">
    <property type="entry name" value="FE(3+) DICITRATE TRANSPORT SYSTEM PERMEASE PROTEIN FECC-RELATED"/>
    <property type="match status" value="1"/>
</dbReference>
<keyword evidence="4" id="KW-1003">Cell membrane</keyword>
<evidence type="ECO:0000256" key="3">
    <source>
        <dbReference type="ARBA" id="ARBA00022448"/>
    </source>
</evidence>
<dbReference type="InterPro" id="IPR000522">
    <property type="entry name" value="ABC_transptr_permease_BtuC"/>
</dbReference>
<dbReference type="AlphaFoldDB" id="M3VDV2"/>
<dbReference type="GO" id="GO:0033214">
    <property type="term" value="P:siderophore-iron import into cell"/>
    <property type="evidence" value="ECO:0007669"/>
    <property type="project" value="TreeGrafter"/>
</dbReference>
<feature type="transmembrane region" description="Helical" evidence="8">
    <location>
        <begin position="170"/>
        <end position="191"/>
    </location>
</feature>
<feature type="transmembrane region" description="Helical" evidence="8">
    <location>
        <begin position="218"/>
        <end position="237"/>
    </location>
</feature>
<evidence type="ECO:0000256" key="6">
    <source>
        <dbReference type="ARBA" id="ARBA00022989"/>
    </source>
</evidence>
<evidence type="ECO:0000256" key="1">
    <source>
        <dbReference type="ARBA" id="ARBA00004651"/>
    </source>
</evidence>
<gene>
    <name evidence="9" type="ORF">GM1_004_01840</name>
</gene>
<dbReference type="FunFam" id="1.10.3470.10:FF:000001">
    <property type="entry name" value="Vitamin B12 ABC transporter permease BtuC"/>
    <property type="match status" value="1"/>
</dbReference>
<dbReference type="eggNOG" id="COG0609">
    <property type="taxonomic scope" value="Bacteria"/>
</dbReference>
<dbReference type="GO" id="GO:0022857">
    <property type="term" value="F:transmembrane transporter activity"/>
    <property type="evidence" value="ECO:0007669"/>
    <property type="project" value="InterPro"/>
</dbReference>
<evidence type="ECO:0000256" key="2">
    <source>
        <dbReference type="ARBA" id="ARBA00007935"/>
    </source>
</evidence>
<evidence type="ECO:0000256" key="7">
    <source>
        <dbReference type="ARBA" id="ARBA00023136"/>
    </source>
</evidence>
<feature type="transmembrane region" description="Helical" evidence="8">
    <location>
        <begin position="258"/>
        <end position="280"/>
    </location>
</feature>
<name>M3VDV2_GORML</name>
<feature type="transmembrane region" description="Helical" evidence="8">
    <location>
        <begin position="139"/>
        <end position="158"/>
    </location>
</feature>
<comment type="subcellular location">
    <subcellularLocation>
        <location evidence="1">Cell membrane</location>
        <topology evidence="1">Multi-pass membrane protein</topology>
    </subcellularLocation>
</comment>
<keyword evidence="6 8" id="KW-1133">Transmembrane helix</keyword>
<evidence type="ECO:0000256" key="5">
    <source>
        <dbReference type="ARBA" id="ARBA00022692"/>
    </source>
</evidence>
<feature type="transmembrane region" description="Helical" evidence="8">
    <location>
        <begin position="32"/>
        <end position="60"/>
    </location>
</feature>
<evidence type="ECO:0000313" key="10">
    <source>
        <dbReference type="Proteomes" id="UP000035009"/>
    </source>
</evidence>
<keyword evidence="10" id="KW-1185">Reference proteome</keyword>
<keyword evidence="3" id="KW-0813">Transport</keyword>
<accession>M3VDV2</accession>
<dbReference type="STRING" id="410332.SAMN04488550_2865"/>
<dbReference type="CDD" id="cd06550">
    <property type="entry name" value="TM_ABC_iron-siderophores_like"/>
    <property type="match status" value="1"/>
</dbReference>
<dbReference type="SUPFAM" id="SSF81345">
    <property type="entry name" value="ABC transporter involved in vitamin B12 uptake, BtuC"/>
    <property type="match status" value="1"/>
</dbReference>
<dbReference type="OrthoDB" id="9782305at2"/>
<sequence length="354" mass="36720">MTVDADTPLARPAPDLRKPVDWWRVGRIAVGWLVAVALLGLVFLASLSVGSTSIPFTTVWQALWSFDHSDEHIIVRDMRLPRTVLGLVVGAALGVGGALIQAMTRNPLADPGILGVNAGAAFFVALAVGVLGFTDIRVYVWFAFIGAILVMVLVYALGSSGRGGATPIRLTLSGVAVGAVLTGVTSGLVLLDPTAFATMRSWNAGSIAGRGFDVTNSVLPFIVIGLVLTVLIARPLNAVALGDDLARSLGADVNRTRLIGVVAVTLLCGAATAAAGPIVFLGLMVPHVARWIVGPDQRWIMAYTVVGAPTLLLVSDIVGRLVVRPGELQVGIVSALIGAPVLILLVRRGKASGL</sequence>
<keyword evidence="7 8" id="KW-0472">Membrane</keyword>
<comment type="caution">
    <text evidence="9">The sequence shown here is derived from an EMBL/GenBank/DDBJ whole genome shotgun (WGS) entry which is preliminary data.</text>
</comment>
<feature type="transmembrane region" description="Helical" evidence="8">
    <location>
        <begin position="330"/>
        <end position="347"/>
    </location>
</feature>
<dbReference type="PANTHER" id="PTHR30472">
    <property type="entry name" value="FERRIC ENTEROBACTIN TRANSPORT SYSTEM PERMEASE PROTEIN"/>
    <property type="match status" value="1"/>
</dbReference>
<feature type="transmembrane region" description="Helical" evidence="8">
    <location>
        <begin position="300"/>
        <end position="323"/>
    </location>
</feature>
<dbReference type="RefSeq" id="WP_008376870.1">
    <property type="nucleotide sequence ID" value="NZ_BAOP01000004.1"/>
</dbReference>
<dbReference type="Proteomes" id="UP000035009">
    <property type="component" value="Unassembled WGS sequence"/>
</dbReference>
<feature type="transmembrane region" description="Helical" evidence="8">
    <location>
        <begin position="112"/>
        <end position="133"/>
    </location>
</feature>
<evidence type="ECO:0000313" key="9">
    <source>
        <dbReference type="EMBL" id="GAC78739.1"/>
    </source>
</evidence>
<protein>
    <submittedName>
        <fullName evidence="9">Putative ABC transporter permease protein</fullName>
    </submittedName>
</protein>
<comment type="similarity">
    <text evidence="2">Belongs to the binding-protein-dependent transport system permease family. FecCD subfamily.</text>
</comment>
<reference evidence="9 10" key="1">
    <citation type="submission" date="2013-02" db="EMBL/GenBank/DDBJ databases">
        <title>Whole genome shotgun sequence of Gordonia malaquae NBRC 108250.</title>
        <authorList>
            <person name="Yoshida I."/>
            <person name="Hosoyama A."/>
            <person name="Tsuchikane K."/>
            <person name="Ando Y."/>
            <person name="Baba S."/>
            <person name="Ohji S."/>
            <person name="Hamada M."/>
            <person name="Tamura T."/>
            <person name="Yamazoe A."/>
            <person name="Yamazaki S."/>
            <person name="Fujita N."/>
        </authorList>
    </citation>
    <scope>NUCLEOTIDE SEQUENCE [LARGE SCALE GENOMIC DNA]</scope>
    <source>
        <strain evidence="9 10">NBRC 108250</strain>
    </source>
</reference>
<evidence type="ECO:0000256" key="4">
    <source>
        <dbReference type="ARBA" id="ARBA00022475"/>
    </source>
</evidence>
<organism evidence="9 10">
    <name type="scientific">Gordonia malaquae NBRC 108250</name>
    <dbReference type="NCBI Taxonomy" id="1223542"/>
    <lineage>
        <taxon>Bacteria</taxon>
        <taxon>Bacillati</taxon>
        <taxon>Actinomycetota</taxon>
        <taxon>Actinomycetes</taxon>
        <taxon>Mycobacteriales</taxon>
        <taxon>Gordoniaceae</taxon>
        <taxon>Gordonia</taxon>
    </lineage>
</organism>
<dbReference type="Gene3D" id="1.10.3470.10">
    <property type="entry name" value="ABC transporter involved in vitamin B12 uptake, BtuC"/>
    <property type="match status" value="1"/>
</dbReference>
<evidence type="ECO:0000256" key="8">
    <source>
        <dbReference type="SAM" id="Phobius"/>
    </source>
</evidence>